<dbReference type="Proteomes" id="UP000057158">
    <property type="component" value="Chromosome"/>
</dbReference>
<keyword evidence="10" id="KW-1185">Reference proteome</keyword>
<dbReference type="Pfam" id="PF00072">
    <property type="entry name" value="Response_reg"/>
    <property type="match status" value="1"/>
</dbReference>
<dbReference type="FunFam" id="3.40.50.300:FF:000006">
    <property type="entry name" value="DNA-binding transcriptional regulator NtrC"/>
    <property type="match status" value="1"/>
</dbReference>
<dbReference type="PROSITE" id="PS50045">
    <property type="entry name" value="SIGMA54_INTERACT_4"/>
    <property type="match status" value="1"/>
</dbReference>
<accession>A0A0M3QFX5</accession>
<keyword evidence="2" id="KW-0067">ATP-binding</keyword>
<dbReference type="SUPFAM" id="SSF46689">
    <property type="entry name" value="Homeodomain-like"/>
    <property type="match status" value="1"/>
</dbReference>
<dbReference type="GO" id="GO:0006355">
    <property type="term" value="P:regulation of DNA-templated transcription"/>
    <property type="evidence" value="ECO:0007669"/>
    <property type="project" value="InterPro"/>
</dbReference>
<feature type="domain" description="Sigma-54 factor interaction" evidence="7">
    <location>
        <begin position="147"/>
        <end position="377"/>
    </location>
</feature>
<keyword evidence="4" id="KW-0238">DNA-binding</keyword>
<feature type="domain" description="Response regulatory" evidence="8">
    <location>
        <begin position="7"/>
        <end position="122"/>
    </location>
</feature>
<dbReference type="InterPro" id="IPR001789">
    <property type="entry name" value="Sig_transdc_resp-reg_receiver"/>
</dbReference>
<keyword evidence="6" id="KW-0597">Phosphoprotein</keyword>
<dbReference type="AlphaFoldDB" id="A0A0M3QFX5"/>
<dbReference type="InterPro" id="IPR025943">
    <property type="entry name" value="Sigma_54_int_dom_ATP-bd_2"/>
</dbReference>
<dbReference type="InterPro" id="IPR025944">
    <property type="entry name" value="Sigma_54_int_dom_CS"/>
</dbReference>
<reference evidence="9 10" key="1">
    <citation type="submission" date="2015-07" db="EMBL/GenBank/DDBJ databases">
        <title>Isolation and Genomic Characterization of a Novel Halophilic Metal-Reducing Deltaproteobacterium from the Deep Subsurface.</title>
        <authorList>
            <person name="Badalamenti J.P."/>
            <person name="Summers Z.M."/>
            <person name="Gralnick J.A."/>
            <person name="Bond D.R."/>
        </authorList>
    </citation>
    <scope>NUCLEOTIDE SEQUENCE [LARGE SCALE GENOMIC DNA]</scope>
    <source>
        <strain evidence="9 10">WTL</strain>
    </source>
</reference>
<dbReference type="OrthoDB" id="9814761at2"/>
<dbReference type="SUPFAM" id="SSF52172">
    <property type="entry name" value="CheY-like"/>
    <property type="match status" value="1"/>
</dbReference>
<evidence type="ECO:0000313" key="10">
    <source>
        <dbReference type="Proteomes" id="UP000057158"/>
    </source>
</evidence>
<dbReference type="CDD" id="cd00009">
    <property type="entry name" value="AAA"/>
    <property type="match status" value="1"/>
</dbReference>
<dbReference type="InterPro" id="IPR027417">
    <property type="entry name" value="P-loop_NTPase"/>
</dbReference>
<dbReference type="Gene3D" id="1.10.10.60">
    <property type="entry name" value="Homeodomain-like"/>
    <property type="match status" value="1"/>
</dbReference>
<dbReference type="InterPro" id="IPR058031">
    <property type="entry name" value="AAA_lid_NorR"/>
</dbReference>
<dbReference type="PROSITE" id="PS50110">
    <property type="entry name" value="RESPONSE_REGULATORY"/>
    <property type="match status" value="1"/>
</dbReference>
<evidence type="ECO:0000256" key="6">
    <source>
        <dbReference type="PROSITE-ProRule" id="PRU00169"/>
    </source>
</evidence>
<dbReference type="GO" id="GO:0000160">
    <property type="term" value="P:phosphorelay signal transduction system"/>
    <property type="evidence" value="ECO:0007669"/>
    <property type="project" value="InterPro"/>
</dbReference>
<dbReference type="PROSITE" id="PS00676">
    <property type="entry name" value="SIGMA54_INTERACT_2"/>
    <property type="match status" value="1"/>
</dbReference>
<dbReference type="KEGG" id="des:DSOUD_2066"/>
<dbReference type="GO" id="GO:0005524">
    <property type="term" value="F:ATP binding"/>
    <property type="evidence" value="ECO:0007669"/>
    <property type="project" value="UniProtKB-KW"/>
</dbReference>
<protein>
    <submittedName>
        <fullName evidence="9">Two-component sigma54-specific transcriptional regulator, Fis family</fullName>
    </submittedName>
</protein>
<dbReference type="InterPro" id="IPR009057">
    <property type="entry name" value="Homeodomain-like_sf"/>
</dbReference>
<dbReference type="Gene3D" id="3.40.50.2300">
    <property type="match status" value="1"/>
</dbReference>
<dbReference type="PROSITE" id="PS00688">
    <property type="entry name" value="SIGMA54_INTERACT_3"/>
    <property type="match status" value="1"/>
</dbReference>
<evidence type="ECO:0000259" key="8">
    <source>
        <dbReference type="PROSITE" id="PS50110"/>
    </source>
</evidence>
<evidence type="ECO:0000313" key="9">
    <source>
        <dbReference type="EMBL" id="ALC16833.1"/>
    </source>
</evidence>
<sequence>MAETLRSILLVDADHHAREGLAVMLRKEVGCLVLEAASTVEAEEIIQREDISVLMTDLFLPQKSGIDLLKKVHAANAEIVTFAAVPFNDREKINEVLKLGVFFYIHAPYDFDEAIIALARGLTYHDLLIHKEVRGHKIRKTEGFNGIIGNSGKMQNLFNLIEKVAEDDISTVLIQGASGTGKELVARAIHATSPRRGKNFVPVNCAAIPEELLESELFGYVKGAFTGANQSKMGRVQYADGGTLFLDEIGDMKPSLQAKLLRVLQEKEYEPVGGVKPVPVDIRIVAATHRDLEKAVADGVFREDLYYRLSVVPLNIPPLCDRRDDIPLLIEKFVQVFNRNKKNPLLGFDQGAMKALIDYPWPGNVRELENLVQRMVILCSGKLVSAAELPEKYAPGILRPHLEAVSIAPLGSLIPESVLDGTVDFKVLVGEYEDRLIHQAMTKTGGNKKEAARLLNLKRTTLIEKIKKKSGEDLETD</sequence>
<name>A0A0M3QFX5_9BACT</name>
<dbReference type="SUPFAM" id="SSF52540">
    <property type="entry name" value="P-loop containing nucleoside triphosphate hydrolases"/>
    <property type="match status" value="1"/>
</dbReference>
<evidence type="ECO:0000256" key="2">
    <source>
        <dbReference type="ARBA" id="ARBA00022840"/>
    </source>
</evidence>
<evidence type="ECO:0000256" key="1">
    <source>
        <dbReference type="ARBA" id="ARBA00022741"/>
    </source>
</evidence>
<evidence type="ECO:0000256" key="3">
    <source>
        <dbReference type="ARBA" id="ARBA00023015"/>
    </source>
</evidence>
<keyword evidence="1" id="KW-0547">Nucleotide-binding</keyword>
<dbReference type="Pfam" id="PF00158">
    <property type="entry name" value="Sigma54_activat"/>
    <property type="match status" value="1"/>
</dbReference>
<evidence type="ECO:0000256" key="5">
    <source>
        <dbReference type="ARBA" id="ARBA00023163"/>
    </source>
</evidence>
<evidence type="ECO:0000256" key="4">
    <source>
        <dbReference type="ARBA" id="ARBA00023125"/>
    </source>
</evidence>
<dbReference type="Pfam" id="PF25601">
    <property type="entry name" value="AAA_lid_14"/>
    <property type="match status" value="1"/>
</dbReference>
<dbReference type="InterPro" id="IPR003593">
    <property type="entry name" value="AAA+_ATPase"/>
</dbReference>
<feature type="modified residue" description="4-aspartylphosphate" evidence="6">
    <location>
        <position position="57"/>
    </location>
</feature>
<dbReference type="PANTHER" id="PTHR32071">
    <property type="entry name" value="TRANSCRIPTIONAL REGULATORY PROTEIN"/>
    <property type="match status" value="1"/>
</dbReference>
<dbReference type="STRING" id="1603606.DSOUD_2066"/>
<dbReference type="Gene3D" id="3.40.50.300">
    <property type="entry name" value="P-loop containing nucleotide triphosphate hydrolases"/>
    <property type="match status" value="1"/>
</dbReference>
<dbReference type="SMART" id="SM00448">
    <property type="entry name" value="REC"/>
    <property type="match status" value="1"/>
</dbReference>
<dbReference type="InterPro" id="IPR002078">
    <property type="entry name" value="Sigma_54_int"/>
</dbReference>
<dbReference type="PRINTS" id="PR01590">
    <property type="entry name" value="HTHFIS"/>
</dbReference>
<keyword evidence="5" id="KW-0804">Transcription</keyword>
<dbReference type="RefSeq" id="WP_053550895.1">
    <property type="nucleotide sequence ID" value="NZ_CP010802.1"/>
</dbReference>
<dbReference type="GO" id="GO:0043565">
    <property type="term" value="F:sequence-specific DNA binding"/>
    <property type="evidence" value="ECO:0007669"/>
    <property type="project" value="InterPro"/>
</dbReference>
<dbReference type="EMBL" id="CP010802">
    <property type="protein sequence ID" value="ALC16833.1"/>
    <property type="molecule type" value="Genomic_DNA"/>
</dbReference>
<dbReference type="PATRIC" id="fig|1603606.3.peg.2235"/>
<organism evidence="9 10">
    <name type="scientific">Desulfuromonas soudanensis</name>
    <dbReference type="NCBI Taxonomy" id="1603606"/>
    <lineage>
        <taxon>Bacteria</taxon>
        <taxon>Pseudomonadati</taxon>
        <taxon>Thermodesulfobacteriota</taxon>
        <taxon>Desulfuromonadia</taxon>
        <taxon>Desulfuromonadales</taxon>
        <taxon>Desulfuromonadaceae</taxon>
        <taxon>Desulfuromonas</taxon>
    </lineage>
</organism>
<dbReference type="Pfam" id="PF02954">
    <property type="entry name" value="HTH_8"/>
    <property type="match status" value="1"/>
</dbReference>
<dbReference type="Gene3D" id="1.10.8.60">
    <property type="match status" value="1"/>
</dbReference>
<dbReference type="SMART" id="SM00382">
    <property type="entry name" value="AAA"/>
    <property type="match status" value="1"/>
</dbReference>
<proteinExistence type="predicted"/>
<evidence type="ECO:0000259" key="7">
    <source>
        <dbReference type="PROSITE" id="PS50045"/>
    </source>
</evidence>
<dbReference type="InterPro" id="IPR002197">
    <property type="entry name" value="HTH_Fis"/>
</dbReference>
<keyword evidence="3" id="KW-0805">Transcription regulation</keyword>
<gene>
    <name evidence="9" type="ORF">DSOUD_2066</name>
</gene>
<dbReference type="InterPro" id="IPR011006">
    <property type="entry name" value="CheY-like_superfamily"/>
</dbReference>